<dbReference type="GO" id="GO:0005524">
    <property type="term" value="F:ATP binding"/>
    <property type="evidence" value="ECO:0007669"/>
    <property type="project" value="UniProtKB-KW"/>
</dbReference>
<dbReference type="NCBIfam" id="TIGR00229">
    <property type="entry name" value="sensory_box"/>
    <property type="match status" value="2"/>
</dbReference>
<dbReference type="SMART" id="SM00086">
    <property type="entry name" value="PAC"/>
    <property type="match status" value="2"/>
</dbReference>
<dbReference type="Gene3D" id="3.30.70.270">
    <property type="match status" value="1"/>
</dbReference>
<dbReference type="InterPro" id="IPR000014">
    <property type="entry name" value="PAS"/>
</dbReference>
<dbReference type="FunFam" id="3.20.20.450:FF:000001">
    <property type="entry name" value="Cyclic di-GMP phosphodiesterase yahA"/>
    <property type="match status" value="1"/>
</dbReference>
<dbReference type="PROSITE" id="PS50112">
    <property type="entry name" value="PAS"/>
    <property type="match status" value="2"/>
</dbReference>
<dbReference type="InterPro" id="IPR029787">
    <property type="entry name" value="Nucleotide_cyclase"/>
</dbReference>
<keyword evidence="5" id="KW-0418">Kinase</keyword>
<comment type="caution">
    <text evidence="14">The sequence shown here is derived from an EMBL/GenBank/DDBJ whole genome shotgun (WGS) entry which is preliminary data.</text>
</comment>
<evidence type="ECO:0000256" key="5">
    <source>
        <dbReference type="ARBA" id="ARBA00022777"/>
    </source>
</evidence>
<dbReference type="Gene3D" id="3.40.50.2300">
    <property type="match status" value="1"/>
</dbReference>
<evidence type="ECO:0000259" key="12">
    <source>
        <dbReference type="PROSITE" id="PS50883"/>
    </source>
</evidence>
<evidence type="ECO:0000313" key="15">
    <source>
        <dbReference type="Proteomes" id="UP000321567"/>
    </source>
</evidence>
<comment type="catalytic activity">
    <reaction evidence="1">
        <text>ATP + protein L-histidine = ADP + protein N-phospho-L-histidine.</text>
        <dbReference type="EC" id="2.7.13.3"/>
    </reaction>
</comment>
<evidence type="ECO:0000256" key="2">
    <source>
        <dbReference type="ARBA" id="ARBA00012438"/>
    </source>
</evidence>
<keyword evidence="15" id="KW-1185">Reference proteome</keyword>
<gene>
    <name evidence="14" type="ORF">ROR02_08600</name>
</gene>
<evidence type="ECO:0000256" key="9">
    <source>
        <dbReference type="SAM" id="Coils"/>
    </source>
</evidence>
<dbReference type="CDD" id="cd01948">
    <property type="entry name" value="EAL"/>
    <property type="match status" value="1"/>
</dbReference>
<keyword evidence="4" id="KW-0547">Nucleotide-binding</keyword>
<dbReference type="OrthoDB" id="7251575at2"/>
<dbReference type="SUPFAM" id="SSF52172">
    <property type="entry name" value="CheY-like"/>
    <property type="match status" value="1"/>
</dbReference>
<reference evidence="14 15" key="1">
    <citation type="submission" date="2019-07" db="EMBL/GenBank/DDBJ databases">
        <title>Whole genome shotgun sequence of Rhodospirillum oryzae NBRC 107573.</title>
        <authorList>
            <person name="Hosoyama A."/>
            <person name="Uohara A."/>
            <person name="Ohji S."/>
            <person name="Ichikawa N."/>
        </authorList>
    </citation>
    <scope>NUCLEOTIDE SEQUENCE [LARGE SCALE GENOMIC DNA]</scope>
    <source>
        <strain evidence="14 15">NBRC 107573</strain>
    </source>
</reference>
<organism evidence="14 15">
    <name type="scientific">Pararhodospirillum oryzae</name>
    <dbReference type="NCBI Taxonomy" id="478448"/>
    <lineage>
        <taxon>Bacteria</taxon>
        <taxon>Pseudomonadati</taxon>
        <taxon>Pseudomonadota</taxon>
        <taxon>Alphaproteobacteria</taxon>
        <taxon>Rhodospirillales</taxon>
        <taxon>Rhodospirillaceae</taxon>
        <taxon>Pararhodospirillum</taxon>
    </lineage>
</organism>
<dbReference type="InterPro" id="IPR000700">
    <property type="entry name" value="PAS-assoc_C"/>
</dbReference>
<dbReference type="SUPFAM" id="SSF141868">
    <property type="entry name" value="EAL domain-like"/>
    <property type="match status" value="1"/>
</dbReference>
<dbReference type="PANTHER" id="PTHR44757">
    <property type="entry name" value="DIGUANYLATE CYCLASE DGCP"/>
    <property type="match status" value="1"/>
</dbReference>
<dbReference type="NCBIfam" id="TIGR00254">
    <property type="entry name" value="GGDEF"/>
    <property type="match status" value="1"/>
</dbReference>
<evidence type="ECO:0000259" key="13">
    <source>
        <dbReference type="PROSITE" id="PS50887"/>
    </source>
</evidence>
<dbReference type="SMART" id="SM00052">
    <property type="entry name" value="EAL"/>
    <property type="match status" value="1"/>
</dbReference>
<feature type="domain" description="EAL" evidence="12">
    <location>
        <begin position="632"/>
        <end position="886"/>
    </location>
</feature>
<dbReference type="PANTHER" id="PTHR44757:SF2">
    <property type="entry name" value="BIOFILM ARCHITECTURE MAINTENANCE PROTEIN MBAA"/>
    <property type="match status" value="1"/>
</dbReference>
<feature type="coiled-coil region" evidence="9">
    <location>
        <begin position="121"/>
        <end position="148"/>
    </location>
</feature>
<evidence type="ECO:0000256" key="7">
    <source>
        <dbReference type="ARBA" id="ARBA00059827"/>
    </source>
</evidence>
<dbReference type="InterPro" id="IPR052155">
    <property type="entry name" value="Biofilm_reg_signaling"/>
</dbReference>
<dbReference type="Gene3D" id="3.30.450.20">
    <property type="entry name" value="PAS domain"/>
    <property type="match status" value="2"/>
</dbReference>
<feature type="domain" description="PAC" evidence="11">
    <location>
        <begin position="273"/>
        <end position="326"/>
    </location>
</feature>
<keyword evidence="3" id="KW-0808">Transferase</keyword>
<dbReference type="PROSITE" id="PS50883">
    <property type="entry name" value="EAL"/>
    <property type="match status" value="1"/>
</dbReference>
<dbReference type="InterPro" id="IPR036097">
    <property type="entry name" value="HisK_dim/P_sf"/>
</dbReference>
<dbReference type="AlphaFoldDB" id="A0A512H5I0"/>
<dbReference type="SUPFAM" id="SSF47384">
    <property type="entry name" value="Homodimeric domain of signal transducing histidine kinase"/>
    <property type="match status" value="1"/>
</dbReference>
<dbReference type="SMART" id="SM00267">
    <property type="entry name" value="GGDEF"/>
    <property type="match status" value="1"/>
</dbReference>
<dbReference type="FunFam" id="3.30.450.20:FF:000060">
    <property type="entry name" value="Sensor protein FixL"/>
    <property type="match status" value="1"/>
</dbReference>
<evidence type="ECO:0000313" key="14">
    <source>
        <dbReference type="EMBL" id="GEO80729.1"/>
    </source>
</evidence>
<evidence type="ECO:0000256" key="8">
    <source>
        <dbReference type="ARBA" id="ARBA00070616"/>
    </source>
</evidence>
<evidence type="ECO:0000256" key="3">
    <source>
        <dbReference type="ARBA" id="ARBA00022679"/>
    </source>
</evidence>
<keyword evidence="9" id="KW-0175">Coiled coil</keyword>
<feature type="domain" description="PAS" evidence="10">
    <location>
        <begin position="223"/>
        <end position="256"/>
    </location>
</feature>
<proteinExistence type="predicted"/>
<evidence type="ECO:0000259" key="11">
    <source>
        <dbReference type="PROSITE" id="PS50113"/>
    </source>
</evidence>
<dbReference type="InterPro" id="IPR035965">
    <property type="entry name" value="PAS-like_dom_sf"/>
</dbReference>
<evidence type="ECO:0000259" key="10">
    <source>
        <dbReference type="PROSITE" id="PS50112"/>
    </source>
</evidence>
<dbReference type="RefSeq" id="WP_147162779.1">
    <property type="nucleotide sequence ID" value="NZ_BJZO01000015.1"/>
</dbReference>
<dbReference type="InterPro" id="IPR043128">
    <property type="entry name" value="Rev_trsase/Diguanyl_cyclase"/>
</dbReference>
<dbReference type="EMBL" id="BJZO01000015">
    <property type="protein sequence ID" value="GEO80729.1"/>
    <property type="molecule type" value="Genomic_DNA"/>
</dbReference>
<dbReference type="InterPro" id="IPR035919">
    <property type="entry name" value="EAL_sf"/>
</dbReference>
<dbReference type="Pfam" id="PF00989">
    <property type="entry name" value="PAS"/>
    <property type="match status" value="1"/>
</dbReference>
<dbReference type="CDD" id="cd01949">
    <property type="entry name" value="GGDEF"/>
    <property type="match status" value="1"/>
</dbReference>
<dbReference type="InterPro" id="IPR013767">
    <property type="entry name" value="PAS_fold"/>
</dbReference>
<comment type="function">
    <text evidence="7">Putative oxygen sensor; modulates the activity of FixJ, a transcriptional activator of nitrogen fixation fixK gene. FixL probably acts as a kinase that phosphorylates FixJ.</text>
</comment>
<feature type="domain" description="PAS" evidence="10">
    <location>
        <begin position="327"/>
        <end position="397"/>
    </location>
</feature>
<dbReference type="InterPro" id="IPR001610">
    <property type="entry name" value="PAC"/>
</dbReference>
<evidence type="ECO:0000256" key="1">
    <source>
        <dbReference type="ARBA" id="ARBA00000085"/>
    </source>
</evidence>
<dbReference type="PROSITE" id="PS50113">
    <property type="entry name" value="PAC"/>
    <property type="match status" value="2"/>
</dbReference>
<dbReference type="PROSITE" id="PS50887">
    <property type="entry name" value="GGDEF"/>
    <property type="match status" value="1"/>
</dbReference>
<dbReference type="SUPFAM" id="SSF55785">
    <property type="entry name" value="PYP-like sensor domain (PAS domain)"/>
    <property type="match status" value="2"/>
</dbReference>
<dbReference type="Pfam" id="PF00563">
    <property type="entry name" value="EAL"/>
    <property type="match status" value="1"/>
</dbReference>
<dbReference type="CDD" id="cd00130">
    <property type="entry name" value="PAS"/>
    <property type="match status" value="2"/>
</dbReference>
<accession>A0A512H5I0</accession>
<feature type="domain" description="GGDEF" evidence="13">
    <location>
        <begin position="488"/>
        <end position="623"/>
    </location>
</feature>
<evidence type="ECO:0000256" key="6">
    <source>
        <dbReference type="ARBA" id="ARBA00022840"/>
    </source>
</evidence>
<dbReference type="InterPro" id="IPR011006">
    <property type="entry name" value="CheY-like_superfamily"/>
</dbReference>
<dbReference type="Pfam" id="PF13426">
    <property type="entry name" value="PAS_9"/>
    <property type="match status" value="1"/>
</dbReference>
<dbReference type="EC" id="2.7.13.3" evidence="2"/>
<dbReference type="SMART" id="SM00091">
    <property type="entry name" value="PAS"/>
    <property type="match status" value="2"/>
</dbReference>
<dbReference type="Gene3D" id="3.20.20.450">
    <property type="entry name" value="EAL domain"/>
    <property type="match status" value="1"/>
</dbReference>
<dbReference type="SUPFAM" id="SSF55073">
    <property type="entry name" value="Nucleotide cyclase"/>
    <property type="match status" value="1"/>
</dbReference>
<dbReference type="GO" id="GO:0000155">
    <property type="term" value="F:phosphorelay sensor kinase activity"/>
    <property type="evidence" value="ECO:0007669"/>
    <property type="project" value="InterPro"/>
</dbReference>
<dbReference type="Pfam" id="PF00990">
    <property type="entry name" value="GGDEF"/>
    <property type="match status" value="1"/>
</dbReference>
<name>A0A512H5I0_9PROT</name>
<dbReference type="Proteomes" id="UP000321567">
    <property type="component" value="Unassembled WGS sequence"/>
</dbReference>
<evidence type="ECO:0000256" key="4">
    <source>
        <dbReference type="ARBA" id="ARBA00022741"/>
    </source>
</evidence>
<dbReference type="InterPro" id="IPR001633">
    <property type="entry name" value="EAL_dom"/>
</dbReference>
<protein>
    <recommendedName>
        <fullName evidence="8">Sensor protein FixL</fullName>
        <ecNumber evidence="2">2.7.13.3</ecNumber>
    </recommendedName>
</protein>
<dbReference type="InterPro" id="IPR000160">
    <property type="entry name" value="GGDEF_dom"/>
</dbReference>
<keyword evidence="6" id="KW-0067">ATP-binding</keyword>
<feature type="domain" description="PAC" evidence="11">
    <location>
        <begin position="404"/>
        <end position="454"/>
    </location>
</feature>
<sequence>MLKVLLIENQTAPGDAVSSFQADADGWGIVLTTVDTVAAGVAALRQGNHQVAVIDLDCSGHHDPASLRLVMAAATATRTAVIALAGEGQEDHVEALIDLGAYECLPRASVTHDTLHRVVRRAALRAALETLQENGERTRRQLTGLEHDVRTALTTIVGYAHLIEHEDNAGRRIGYARLIDQAAASLEEPLRGLSALDLPGLETDLDGAVVIDMAPDLACVVRDGRVVHVNPAGASLLGVSPTALIGRPVDLLVPPDTLGDLVALLGGPVRARRPLPGRLMRADGTDIEVLMSVSPYGGSDQAGSGSVLFVARDVSERARAHREADRQAAFLRAVTDTMVDALVVTDEAGRIERFNKAAERLFGVGAEEIIGRSITLLMPAREARAHDQHMRTYLKTGQSRVIGIGRELRARRLDGSEFPIELALSVVAQEGRRRFVGVIRDITERKEHEEQLVTLATRDPLTGLPNRVLLREHLEKARSRALTPDGPLGFAVLFVDIDHFKKINDTMGHVMGDQVIRAMADRLEKHLRPLDDDMLAHLGGDEFTVFLGEGADSEAVRQRAEALMTDLVRPYDIGGREVFTSVSVGAARFPDDGDDVSTLLRNVDTALHHAKRQKCSSVMFYTPKLSADAVRRLHIETGLRRALERDEFEVHFQPKVDLVSGEVLGAEALLRWDGRDIGKVSPVEFVPVAEETGLVQPIGEWVLRQACAQAATWQQGGLPALRMGVNLSARQFNDPDLAEKVRAILDETALDPAMLDLELTESMLVEDGDQAVRVLKRLKSLGITLSIDDFGTGYSSFGYLKRFPIDYIKIDRSFVVDLPNNADDMAITRAIASMASALRLRLVAEGVETNEQVTFLRTLGCHQGQGFLYSRPVPAAAFEALLKRLNPEGNGVHPAFRDPVPVEV</sequence>